<proteinExistence type="predicted"/>
<accession>A0A1G5SGQ6</accession>
<dbReference type="EMBL" id="FMWO01000060">
    <property type="protein sequence ID" value="SCZ86298.1"/>
    <property type="molecule type" value="Genomic_DNA"/>
</dbReference>
<evidence type="ECO:0000313" key="2">
    <source>
        <dbReference type="EMBL" id="SCZ86298.1"/>
    </source>
</evidence>
<reference evidence="2 3" key="1">
    <citation type="submission" date="2016-10" db="EMBL/GenBank/DDBJ databases">
        <authorList>
            <person name="de Groot N.N."/>
        </authorList>
    </citation>
    <scope>NUCLEOTIDE SEQUENCE [LARGE SCALE GENOMIC DNA]</scope>
    <source>
        <strain evidence="2">1</strain>
    </source>
</reference>
<organism evidence="2 3">
    <name type="scientific">Nitrosomonas mobilis</name>
    <dbReference type="NCBI Taxonomy" id="51642"/>
    <lineage>
        <taxon>Bacteria</taxon>
        <taxon>Pseudomonadati</taxon>
        <taxon>Pseudomonadota</taxon>
        <taxon>Betaproteobacteria</taxon>
        <taxon>Nitrosomonadales</taxon>
        <taxon>Nitrosomonadaceae</taxon>
        <taxon>Nitrosomonas</taxon>
    </lineage>
</organism>
<evidence type="ECO:0000256" key="1">
    <source>
        <dbReference type="SAM" id="MobiDB-lite"/>
    </source>
</evidence>
<gene>
    <name evidence="2" type="ORF">NSMM_510016</name>
</gene>
<sequence length="48" mass="5136">MAVALVACDSKKHPMDKPPPSAFIERESAPDMDKLDEAGSDTSSSEEN</sequence>
<keyword evidence="3" id="KW-1185">Reference proteome</keyword>
<dbReference type="Proteomes" id="UP000198729">
    <property type="component" value="Unassembled WGS sequence"/>
</dbReference>
<feature type="region of interest" description="Disordered" evidence="1">
    <location>
        <begin position="1"/>
        <end position="48"/>
    </location>
</feature>
<name>A0A1G5SGQ6_9PROT</name>
<dbReference type="AlphaFoldDB" id="A0A1G5SGQ6"/>
<evidence type="ECO:0008006" key="4">
    <source>
        <dbReference type="Google" id="ProtNLM"/>
    </source>
</evidence>
<protein>
    <recommendedName>
        <fullName evidence="4">Lipoprotein</fullName>
    </recommendedName>
</protein>
<feature type="compositionally biased region" description="Basic and acidic residues" evidence="1">
    <location>
        <begin position="24"/>
        <end position="37"/>
    </location>
</feature>
<evidence type="ECO:0000313" key="3">
    <source>
        <dbReference type="Proteomes" id="UP000198729"/>
    </source>
</evidence>